<gene>
    <name evidence="10" type="ORF">BDN70DRAFT_335114</name>
</gene>
<feature type="domain" description="MYND-type" evidence="9">
    <location>
        <begin position="60"/>
        <end position="98"/>
    </location>
</feature>
<evidence type="ECO:0000256" key="4">
    <source>
        <dbReference type="ARBA" id="ARBA00023015"/>
    </source>
</evidence>
<accession>A0A9P6CW42</accession>
<proteinExistence type="predicted"/>
<dbReference type="InterPro" id="IPR058518">
    <property type="entry name" value="DUF8205"/>
</dbReference>
<organism evidence="10 11">
    <name type="scientific">Pholiota conissans</name>
    <dbReference type="NCBI Taxonomy" id="109636"/>
    <lineage>
        <taxon>Eukaryota</taxon>
        <taxon>Fungi</taxon>
        <taxon>Dikarya</taxon>
        <taxon>Basidiomycota</taxon>
        <taxon>Agaricomycotina</taxon>
        <taxon>Agaricomycetes</taxon>
        <taxon>Agaricomycetidae</taxon>
        <taxon>Agaricales</taxon>
        <taxon>Agaricineae</taxon>
        <taxon>Strophariaceae</taxon>
        <taxon>Pholiota</taxon>
    </lineage>
</organism>
<keyword evidence="2 8" id="KW-0863">Zinc-finger</keyword>
<evidence type="ECO:0000256" key="2">
    <source>
        <dbReference type="ARBA" id="ARBA00022771"/>
    </source>
</evidence>
<dbReference type="OrthoDB" id="5231159at2759"/>
<evidence type="ECO:0000256" key="3">
    <source>
        <dbReference type="ARBA" id="ARBA00022833"/>
    </source>
</evidence>
<dbReference type="PROSITE" id="PS50865">
    <property type="entry name" value="ZF_MYND_2"/>
    <property type="match status" value="1"/>
</dbReference>
<keyword evidence="4" id="KW-0805">Transcription regulation</keyword>
<dbReference type="SUPFAM" id="SSF144232">
    <property type="entry name" value="HIT/MYND zinc finger-like"/>
    <property type="match status" value="1"/>
</dbReference>
<dbReference type="GO" id="GO:0003677">
    <property type="term" value="F:DNA binding"/>
    <property type="evidence" value="ECO:0007669"/>
    <property type="project" value="UniProtKB-KW"/>
</dbReference>
<dbReference type="InterPro" id="IPR002893">
    <property type="entry name" value="Znf_MYND"/>
</dbReference>
<dbReference type="Pfam" id="PF01753">
    <property type="entry name" value="zf-MYND"/>
    <property type="match status" value="1"/>
</dbReference>
<keyword evidence="6" id="KW-0804">Transcription</keyword>
<evidence type="ECO:0000313" key="11">
    <source>
        <dbReference type="Proteomes" id="UP000807469"/>
    </source>
</evidence>
<evidence type="ECO:0000256" key="7">
    <source>
        <dbReference type="ARBA" id="ARBA00023242"/>
    </source>
</evidence>
<dbReference type="GO" id="GO:0005634">
    <property type="term" value="C:nucleus"/>
    <property type="evidence" value="ECO:0007669"/>
    <property type="project" value="TreeGrafter"/>
</dbReference>
<keyword evidence="7" id="KW-0539">Nucleus</keyword>
<dbReference type="Gene3D" id="6.10.140.2220">
    <property type="match status" value="1"/>
</dbReference>
<dbReference type="PANTHER" id="PTHR10237">
    <property type="entry name" value="DEFORMED EPIDERMAL AUTOREGULATORY FACTOR 1 HOMOLOG SUPPRESSIN"/>
    <property type="match status" value="1"/>
</dbReference>
<protein>
    <recommendedName>
        <fullName evidence="9">MYND-type domain-containing protein</fullName>
    </recommendedName>
</protein>
<name>A0A9P6CW42_9AGAR</name>
<dbReference type="Proteomes" id="UP000807469">
    <property type="component" value="Unassembled WGS sequence"/>
</dbReference>
<keyword evidence="5" id="KW-0238">DNA-binding</keyword>
<dbReference type="EMBL" id="MU155392">
    <property type="protein sequence ID" value="KAF9474188.1"/>
    <property type="molecule type" value="Genomic_DNA"/>
</dbReference>
<dbReference type="GO" id="GO:0000981">
    <property type="term" value="F:DNA-binding transcription factor activity, RNA polymerase II-specific"/>
    <property type="evidence" value="ECO:0007669"/>
    <property type="project" value="TreeGrafter"/>
</dbReference>
<evidence type="ECO:0000256" key="6">
    <source>
        <dbReference type="ARBA" id="ARBA00023163"/>
    </source>
</evidence>
<comment type="caution">
    <text evidence="10">The sequence shown here is derived from an EMBL/GenBank/DDBJ whole genome shotgun (WGS) entry which is preliminary data.</text>
</comment>
<evidence type="ECO:0000256" key="8">
    <source>
        <dbReference type="PROSITE-ProRule" id="PRU00134"/>
    </source>
</evidence>
<sequence>MKFIDFAGRIGWIFQTETMLQAHASSLKSPFILAIMDSTLYAASSEFEDKKLRRCMTLCCSRCTKTGGGFKRCARCKIPIYCSKECQKADWPQHKTRCAKVDTRASARVAQNLFKSEMLRSMLEAIFAIEMDIHNHPDMRRLLFGIQLDYIIEPINLEDLQTILNAKSLDDVPGPMMGMFQLTNCLRFGEVVPPPVAHSMWEQARNQLDDLGCYDKPVGILDLTNNAMSVETVLDINEKALDITQGSEHKLVPIPVSDDVNATPIVKPMSVVTFMEAINSIIRNDTDNHLRLRQEMRVSDKQTILDAAKDECKHFASVDFKKKMERELVYKRTQPM</sequence>
<dbReference type="Pfam" id="PF26632">
    <property type="entry name" value="DUF8205"/>
    <property type="match status" value="1"/>
</dbReference>
<evidence type="ECO:0000256" key="5">
    <source>
        <dbReference type="ARBA" id="ARBA00023125"/>
    </source>
</evidence>
<dbReference type="PANTHER" id="PTHR10237:SF1">
    <property type="entry name" value="DEFORMED EPIDERMAL AUTOREGULATORY FACTOR 1 HOMOLOG"/>
    <property type="match status" value="1"/>
</dbReference>
<dbReference type="InterPro" id="IPR024119">
    <property type="entry name" value="TF_DEAF-1"/>
</dbReference>
<evidence type="ECO:0000256" key="1">
    <source>
        <dbReference type="ARBA" id="ARBA00022723"/>
    </source>
</evidence>
<dbReference type="AlphaFoldDB" id="A0A9P6CW42"/>
<keyword evidence="3" id="KW-0862">Zinc</keyword>
<evidence type="ECO:0000259" key="9">
    <source>
        <dbReference type="PROSITE" id="PS50865"/>
    </source>
</evidence>
<dbReference type="GO" id="GO:0008270">
    <property type="term" value="F:zinc ion binding"/>
    <property type="evidence" value="ECO:0007669"/>
    <property type="project" value="UniProtKB-KW"/>
</dbReference>
<keyword evidence="1" id="KW-0479">Metal-binding</keyword>
<keyword evidence="11" id="KW-1185">Reference proteome</keyword>
<reference evidence="10" key="1">
    <citation type="submission" date="2020-11" db="EMBL/GenBank/DDBJ databases">
        <authorList>
            <consortium name="DOE Joint Genome Institute"/>
            <person name="Ahrendt S."/>
            <person name="Riley R."/>
            <person name="Andreopoulos W."/>
            <person name="Labutti K."/>
            <person name="Pangilinan J."/>
            <person name="Ruiz-Duenas F.J."/>
            <person name="Barrasa J.M."/>
            <person name="Sanchez-Garcia M."/>
            <person name="Camarero S."/>
            <person name="Miyauchi S."/>
            <person name="Serrano A."/>
            <person name="Linde D."/>
            <person name="Babiker R."/>
            <person name="Drula E."/>
            <person name="Ayuso-Fernandez I."/>
            <person name="Pacheco R."/>
            <person name="Padilla G."/>
            <person name="Ferreira P."/>
            <person name="Barriuso J."/>
            <person name="Kellner H."/>
            <person name="Castanera R."/>
            <person name="Alfaro M."/>
            <person name="Ramirez L."/>
            <person name="Pisabarro A.G."/>
            <person name="Kuo A."/>
            <person name="Tritt A."/>
            <person name="Lipzen A."/>
            <person name="He G."/>
            <person name="Yan M."/>
            <person name="Ng V."/>
            <person name="Cullen D."/>
            <person name="Martin F."/>
            <person name="Rosso M.-N."/>
            <person name="Henrissat B."/>
            <person name="Hibbett D."/>
            <person name="Martinez A.T."/>
            <person name="Grigoriev I.V."/>
        </authorList>
    </citation>
    <scope>NUCLEOTIDE SEQUENCE</scope>
    <source>
        <strain evidence="10">CIRM-BRFM 674</strain>
    </source>
</reference>
<evidence type="ECO:0000313" key="10">
    <source>
        <dbReference type="EMBL" id="KAF9474188.1"/>
    </source>
</evidence>